<comment type="similarity">
    <text evidence="1">Belongs to the Integrator subunit 7 family.</text>
</comment>
<dbReference type="InterPro" id="IPR033060">
    <property type="entry name" value="INTS7"/>
</dbReference>
<dbReference type="InterPro" id="IPR056516">
    <property type="entry name" value="INTS7_N"/>
</dbReference>
<dbReference type="Pfam" id="PF22966">
    <property type="entry name" value="INTS7_C_plants"/>
    <property type="match status" value="1"/>
</dbReference>
<gene>
    <name evidence="4" type="ORF">HPP92_024315</name>
</gene>
<dbReference type="EMBL" id="JADCNM010000013">
    <property type="protein sequence ID" value="KAG0456527.1"/>
    <property type="molecule type" value="Genomic_DNA"/>
</dbReference>
<dbReference type="InterPro" id="IPR016024">
    <property type="entry name" value="ARM-type_fold"/>
</dbReference>
<proteinExistence type="inferred from homology"/>
<evidence type="ECO:0000259" key="2">
    <source>
        <dbReference type="Pfam" id="PF22966"/>
    </source>
</evidence>
<evidence type="ECO:0000313" key="5">
    <source>
        <dbReference type="Proteomes" id="UP000639772"/>
    </source>
</evidence>
<sequence length="1195" mass="134309">MKKIPAACAMEWSIELEKGLRSKKSGHSIEAIRQIGHRLLLWSMEPSITMPISEMYGMIPGEDSLFANTILLRLADAFRYGNVEVRRCILQIFLAELQHIEKKGRLYNGILSRKRVPNYLELLKRVKAVFDTGDIEAKSLALRLFGCWGNLAMDSTQIRFLILTSLQSAHGLEVKASLFAAGCFCRLSEDFGCIMLEILICMISSVEVSHDVKLAAIRTLSKLQCSSSTTINAYQAGKQLLLAFSMDDAKVVMLLSLSKMALVTSQLFPEQIQLLLSYISHQFPVTLKVRALRCLLIMFTGGTCHFHVNKDVISILISLLDDNAVHPEVKCLALQNLQKIFSNKLLHLSTTDIPDLFKLITMVKDVNNCKVIRGPALRLIVRMFSFFKEAVKERHFNFLSSLLCSSDDLGSSLFQPSCEHCTVILFRSVFDLIMDQVNSLLKETTMFSRKELKGVTSVPYNDANEKKELKKLLNLILHFSLEFPSSVLFALSKLKCMVKWLACMLNEASRASEKLPETAIEEKYDFFGASEFNGQQITVVSDVLLCLLRFTNAFLQSLHDTSSISSEVLLIVKDVVSCIKQCGHCCSDSHEVFCLSLCSFLMPVGSQKGNEDKPMGIVSVDWPHQETLALDFIKKILQKGNFWAVYRAGKYSCLQGLWFAATFSFRKLLDIINSDRLYQWIKALMMFVGSESEIKLLLFPRIGMELIHSFQSTCDRGKLYSCTGGETSFCANEFYNWNNTFRGNLASVCSRICSSEKVFESPDDADSIFIFQRWFLNLRGKVLQTVVEILGVLNSYVLAKDKCRDGMKTNPENGLDLIEDMHALASDLARVSGQLNSLAKCYDILAASFMDIDAMSFASISKLGLSCSILAFCTSFACNFLCSNALRNMTFSSAGKPESLSNFKIVQDLAQRLWEVDYTMARKLQQLVSVGEETVYGLCSRTRMRCSGSFYNASSSLFQPAIEDILCVEADLNVAEGMEDLIAIFMRGLQCLCCFIKKWMEIPLLTPKYFFRVRSCIGAELFMFNANAPNADDLSINPGFQLSLNLCIQLKNASGMICTHINKIYCVLVVRESDSLANGIGRRLSPVQSGFQSHNPEEMLWLNEILLLFLKINNKGTDLEHHDLLDGSFSTAFVCFEPNRMGMGFSTCLLDVSRMPKGSYLIKWHSCCVDDRGFYWNLIPFNRGAVFTIKPDAAM</sequence>
<dbReference type="Pfam" id="PF24436">
    <property type="entry name" value="INTS7_N"/>
    <property type="match status" value="1"/>
</dbReference>
<dbReference type="GO" id="GO:0034472">
    <property type="term" value="P:snRNA 3'-end processing"/>
    <property type="evidence" value="ECO:0007669"/>
    <property type="project" value="TreeGrafter"/>
</dbReference>
<dbReference type="PANTHER" id="PTHR13322:SF2">
    <property type="entry name" value="INTEGRATOR COMPLEX SUBUNIT 7"/>
    <property type="match status" value="1"/>
</dbReference>
<evidence type="ECO:0008006" key="6">
    <source>
        <dbReference type="Google" id="ProtNLM"/>
    </source>
</evidence>
<evidence type="ECO:0000313" key="4">
    <source>
        <dbReference type="EMBL" id="KAG0456527.1"/>
    </source>
</evidence>
<dbReference type="Proteomes" id="UP000639772">
    <property type="component" value="Chromosome 13"/>
</dbReference>
<name>A0A835PRZ4_VANPL</name>
<organism evidence="4 5">
    <name type="scientific">Vanilla planifolia</name>
    <name type="common">Vanilla</name>
    <dbReference type="NCBI Taxonomy" id="51239"/>
    <lineage>
        <taxon>Eukaryota</taxon>
        <taxon>Viridiplantae</taxon>
        <taxon>Streptophyta</taxon>
        <taxon>Embryophyta</taxon>
        <taxon>Tracheophyta</taxon>
        <taxon>Spermatophyta</taxon>
        <taxon>Magnoliopsida</taxon>
        <taxon>Liliopsida</taxon>
        <taxon>Asparagales</taxon>
        <taxon>Orchidaceae</taxon>
        <taxon>Vanilloideae</taxon>
        <taxon>Vanilleae</taxon>
        <taxon>Vanilla</taxon>
    </lineage>
</organism>
<dbReference type="AlphaFoldDB" id="A0A835PRZ4"/>
<reference evidence="4 5" key="1">
    <citation type="journal article" date="2020" name="Nat. Food">
        <title>A phased Vanilla planifolia genome enables genetic improvement of flavour and production.</title>
        <authorList>
            <person name="Hasing T."/>
            <person name="Tang H."/>
            <person name="Brym M."/>
            <person name="Khazi F."/>
            <person name="Huang T."/>
            <person name="Chambers A.H."/>
        </authorList>
    </citation>
    <scope>NUCLEOTIDE SEQUENCE [LARGE SCALE GENOMIC DNA]</scope>
    <source>
        <tissue evidence="4">Leaf</tissue>
    </source>
</reference>
<comment type="caution">
    <text evidence="4">The sequence shown here is derived from an EMBL/GenBank/DDBJ whole genome shotgun (WGS) entry which is preliminary data.</text>
</comment>
<accession>A0A835PRZ4</accession>
<evidence type="ECO:0000256" key="1">
    <source>
        <dbReference type="ARBA" id="ARBA00008565"/>
    </source>
</evidence>
<dbReference type="OrthoDB" id="1921953at2759"/>
<protein>
    <recommendedName>
        <fullName evidence="6">Integrator complex subunit 7</fullName>
    </recommendedName>
</protein>
<feature type="domain" description="Integrator complex subunit 7-like C-terminal" evidence="2">
    <location>
        <begin position="1018"/>
        <end position="1190"/>
    </location>
</feature>
<dbReference type="InterPro" id="IPR055195">
    <property type="entry name" value="INTS7_C_plant"/>
</dbReference>
<dbReference type="PANTHER" id="PTHR13322">
    <property type="entry name" value="C1ORF73 PROTEIN"/>
    <property type="match status" value="1"/>
</dbReference>
<evidence type="ECO:0000259" key="3">
    <source>
        <dbReference type="Pfam" id="PF24436"/>
    </source>
</evidence>
<feature type="domain" description="Integrator complex subunit 7 N-terminal" evidence="3">
    <location>
        <begin position="65"/>
        <end position="441"/>
    </location>
</feature>
<dbReference type="GO" id="GO:0032039">
    <property type="term" value="C:integrator complex"/>
    <property type="evidence" value="ECO:0007669"/>
    <property type="project" value="InterPro"/>
</dbReference>
<dbReference type="SUPFAM" id="SSF48371">
    <property type="entry name" value="ARM repeat"/>
    <property type="match status" value="1"/>
</dbReference>